<proteinExistence type="predicted"/>
<organism evidence="1">
    <name type="scientific">marine metagenome</name>
    <dbReference type="NCBI Taxonomy" id="408172"/>
    <lineage>
        <taxon>unclassified sequences</taxon>
        <taxon>metagenomes</taxon>
        <taxon>ecological metagenomes</taxon>
    </lineage>
</organism>
<protein>
    <recommendedName>
        <fullName evidence="2">Leucine-binding protein domain-containing protein</fullName>
    </recommendedName>
</protein>
<dbReference type="PROSITE" id="PS51257">
    <property type="entry name" value="PROKAR_LIPOPROTEIN"/>
    <property type="match status" value="1"/>
</dbReference>
<dbReference type="AlphaFoldDB" id="A0A382CF03"/>
<evidence type="ECO:0000313" key="1">
    <source>
        <dbReference type="EMBL" id="SVB23933.1"/>
    </source>
</evidence>
<name>A0A382CF03_9ZZZZ</name>
<dbReference type="Gene3D" id="3.40.190.10">
    <property type="entry name" value="Periplasmic binding protein-like II"/>
    <property type="match status" value="1"/>
</dbReference>
<dbReference type="SUPFAM" id="SSF53850">
    <property type="entry name" value="Periplasmic binding protein-like II"/>
    <property type="match status" value="1"/>
</dbReference>
<feature type="non-terminal residue" evidence="1">
    <location>
        <position position="91"/>
    </location>
</feature>
<gene>
    <name evidence="1" type="ORF">METZ01_LOCUS176787</name>
</gene>
<evidence type="ECO:0008006" key="2">
    <source>
        <dbReference type="Google" id="ProtNLM"/>
    </source>
</evidence>
<sequence>MTRTILRTGVTLVLAMLILCLSAGCGSDRQRQISGEPTRVIVWDFGGVPGHQEWIKEAVKRFNAGRDDIEIELEIKEWATQRESLISSTII</sequence>
<dbReference type="EMBL" id="UINC01033913">
    <property type="protein sequence ID" value="SVB23933.1"/>
    <property type="molecule type" value="Genomic_DNA"/>
</dbReference>
<reference evidence="1" key="1">
    <citation type="submission" date="2018-05" db="EMBL/GenBank/DDBJ databases">
        <authorList>
            <person name="Lanie J.A."/>
            <person name="Ng W.-L."/>
            <person name="Kazmierczak K.M."/>
            <person name="Andrzejewski T.M."/>
            <person name="Davidsen T.M."/>
            <person name="Wayne K.J."/>
            <person name="Tettelin H."/>
            <person name="Glass J.I."/>
            <person name="Rusch D."/>
            <person name="Podicherti R."/>
            <person name="Tsui H.-C.T."/>
            <person name="Winkler M.E."/>
        </authorList>
    </citation>
    <scope>NUCLEOTIDE SEQUENCE</scope>
</reference>
<accession>A0A382CF03</accession>